<dbReference type="GO" id="GO:0016491">
    <property type="term" value="F:oxidoreductase activity"/>
    <property type="evidence" value="ECO:0007669"/>
    <property type="project" value="InterPro"/>
</dbReference>
<proteinExistence type="predicted"/>
<gene>
    <name evidence="2" type="ORF">KC675_02740</name>
</gene>
<name>A0A955L0E1_9BACT</name>
<dbReference type="Pfam" id="PF00175">
    <property type="entry name" value="NAD_binding_1"/>
    <property type="match status" value="1"/>
</dbReference>
<reference evidence="2" key="2">
    <citation type="journal article" date="2021" name="Microbiome">
        <title>Successional dynamics and alternative stable states in a saline activated sludge microbial community over 9 years.</title>
        <authorList>
            <person name="Wang Y."/>
            <person name="Ye J."/>
            <person name="Ju F."/>
            <person name="Liu L."/>
            <person name="Boyd J.A."/>
            <person name="Deng Y."/>
            <person name="Parks D.H."/>
            <person name="Jiang X."/>
            <person name="Yin X."/>
            <person name="Woodcroft B.J."/>
            <person name="Tyson G.W."/>
            <person name="Hugenholtz P."/>
            <person name="Polz M.F."/>
            <person name="Zhang T."/>
        </authorList>
    </citation>
    <scope>NUCLEOTIDE SEQUENCE</scope>
    <source>
        <strain evidence="2">HKST-UBA15</strain>
    </source>
</reference>
<dbReference type="InterPro" id="IPR017927">
    <property type="entry name" value="FAD-bd_FR_type"/>
</dbReference>
<dbReference type="EMBL" id="JAGQLL010000027">
    <property type="protein sequence ID" value="MCA9380074.1"/>
    <property type="molecule type" value="Genomic_DNA"/>
</dbReference>
<dbReference type="SUPFAM" id="SSF52343">
    <property type="entry name" value="Ferredoxin reductase-like, C-terminal NADP-linked domain"/>
    <property type="match status" value="1"/>
</dbReference>
<comment type="caution">
    <text evidence="2">The sequence shown here is derived from an EMBL/GenBank/DDBJ whole genome shotgun (WGS) entry which is preliminary data.</text>
</comment>
<evidence type="ECO:0000259" key="1">
    <source>
        <dbReference type="PROSITE" id="PS51384"/>
    </source>
</evidence>
<dbReference type="InterPro" id="IPR050415">
    <property type="entry name" value="MRET"/>
</dbReference>
<dbReference type="PANTHER" id="PTHR47354:SF5">
    <property type="entry name" value="PROTEIN RFBI"/>
    <property type="match status" value="1"/>
</dbReference>
<dbReference type="InterPro" id="IPR008333">
    <property type="entry name" value="Cbr1-like_FAD-bd_dom"/>
</dbReference>
<feature type="domain" description="FAD-binding FR-type" evidence="1">
    <location>
        <begin position="3"/>
        <end position="102"/>
    </location>
</feature>
<dbReference type="Pfam" id="PF00970">
    <property type="entry name" value="FAD_binding_6"/>
    <property type="match status" value="1"/>
</dbReference>
<dbReference type="InterPro" id="IPR017938">
    <property type="entry name" value="Riboflavin_synthase-like_b-brl"/>
</dbReference>
<dbReference type="Proteomes" id="UP000745577">
    <property type="component" value="Unassembled WGS sequence"/>
</dbReference>
<dbReference type="PROSITE" id="PS51384">
    <property type="entry name" value="FAD_FR"/>
    <property type="match status" value="1"/>
</dbReference>
<evidence type="ECO:0000313" key="2">
    <source>
        <dbReference type="EMBL" id="MCA9380074.1"/>
    </source>
</evidence>
<organism evidence="2 3">
    <name type="scientific">Candidatus Dojkabacteria bacterium</name>
    <dbReference type="NCBI Taxonomy" id="2099670"/>
    <lineage>
        <taxon>Bacteria</taxon>
        <taxon>Candidatus Dojkabacteria</taxon>
    </lineage>
</organism>
<dbReference type="PANTHER" id="PTHR47354">
    <property type="entry name" value="NADH OXIDOREDUCTASE HCR"/>
    <property type="match status" value="1"/>
</dbReference>
<dbReference type="Gene3D" id="2.40.30.10">
    <property type="entry name" value="Translation factors"/>
    <property type="match status" value="1"/>
</dbReference>
<dbReference type="SUPFAM" id="SSF63380">
    <property type="entry name" value="Riboflavin synthase domain-like"/>
    <property type="match status" value="1"/>
</dbReference>
<dbReference type="InterPro" id="IPR039261">
    <property type="entry name" value="FNR_nucleotide-bd"/>
</dbReference>
<reference evidence="2" key="1">
    <citation type="submission" date="2020-04" db="EMBL/GenBank/DDBJ databases">
        <authorList>
            <person name="Zhang T."/>
        </authorList>
    </citation>
    <scope>NUCLEOTIDE SEQUENCE</scope>
    <source>
        <strain evidence="2">HKST-UBA15</strain>
    </source>
</reference>
<dbReference type="Gene3D" id="3.40.50.80">
    <property type="entry name" value="Nucleotide-binding domain of ferredoxin-NADP reductase (FNR) module"/>
    <property type="match status" value="1"/>
</dbReference>
<accession>A0A955L0E1</accession>
<dbReference type="InterPro" id="IPR001433">
    <property type="entry name" value="OxRdtase_FAD/NAD-bd"/>
</dbReference>
<evidence type="ECO:0000313" key="3">
    <source>
        <dbReference type="Proteomes" id="UP000745577"/>
    </source>
</evidence>
<sequence>MPVKIFKSKIAYVEEIAESVHKLNIPLNEGETIEFEAGQFVNLLVAPGVRRSYSIASTPSYNTGIDLIADSVIGGPGSQFFANAKVGDNIEFLGPLGNFVYKEEEKPAYIFATGTGAVPFISMVTYALETLNTTRQIKLFLGFRHEKNVFYKDHFERLASYFPNFEFILSLSQPERDWQGYRGRITEHYLKAVETEKNFAGYVCGSRKMIDDVVLNLTNAGVVKENIYYEQYY</sequence>
<protein>
    <recommendedName>
        <fullName evidence="1">FAD-binding FR-type domain-containing protein</fullName>
    </recommendedName>
</protein>
<dbReference type="AlphaFoldDB" id="A0A955L0E1"/>
<dbReference type="PRINTS" id="PR00410">
    <property type="entry name" value="PHEHYDRXLASE"/>
</dbReference>